<evidence type="ECO:0000313" key="2">
    <source>
        <dbReference type="Proteomes" id="UP000237000"/>
    </source>
</evidence>
<accession>A0A2P5BU05</accession>
<organism evidence="1 2">
    <name type="scientific">Trema orientale</name>
    <name type="common">Charcoal tree</name>
    <name type="synonym">Celtis orientalis</name>
    <dbReference type="NCBI Taxonomy" id="63057"/>
    <lineage>
        <taxon>Eukaryota</taxon>
        <taxon>Viridiplantae</taxon>
        <taxon>Streptophyta</taxon>
        <taxon>Embryophyta</taxon>
        <taxon>Tracheophyta</taxon>
        <taxon>Spermatophyta</taxon>
        <taxon>Magnoliopsida</taxon>
        <taxon>eudicotyledons</taxon>
        <taxon>Gunneridae</taxon>
        <taxon>Pentapetalae</taxon>
        <taxon>rosids</taxon>
        <taxon>fabids</taxon>
        <taxon>Rosales</taxon>
        <taxon>Cannabaceae</taxon>
        <taxon>Trema</taxon>
    </lineage>
</organism>
<dbReference type="OrthoDB" id="10433400at2759"/>
<dbReference type="Proteomes" id="UP000237000">
    <property type="component" value="Unassembled WGS sequence"/>
</dbReference>
<dbReference type="InParanoid" id="A0A2P5BU05"/>
<evidence type="ECO:0000313" key="1">
    <source>
        <dbReference type="EMBL" id="PON52265.1"/>
    </source>
</evidence>
<gene>
    <name evidence="1" type="ORF">TorRG33x02_308820</name>
</gene>
<name>A0A2P5BU05_TREOI</name>
<sequence>MGLTKIGTDGLVNNVESNEVGESDLAIMKGGDVVPFTNCVLPAAMQEVVPVKRKKVLDKRMTQTTPNTTFEDTFTLGKIFHDQLGSKKIVSKFRIVVKGGVWKVRSTNSPLKSGLALSLKHAKFYKVKSLCKSRENAKPYWS</sequence>
<reference evidence="2" key="1">
    <citation type="submission" date="2016-06" db="EMBL/GenBank/DDBJ databases">
        <title>Parallel loss of symbiosis genes in relatives of nitrogen-fixing non-legume Parasponia.</title>
        <authorList>
            <person name="Van Velzen R."/>
            <person name="Holmer R."/>
            <person name="Bu F."/>
            <person name="Rutten L."/>
            <person name="Van Zeijl A."/>
            <person name="Liu W."/>
            <person name="Santuari L."/>
            <person name="Cao Q."/>
            <person name="Sharma T."/>
            <person name="Shen D."/>
            <person name="Roswanjaya Y."/>
            <person name="Wardhani T."/>
            <person name="Kalhor M.S."/>
            <person name="Jansen J."/>
            <person name="Van den Hoogen J."/>
            <person name="Gungor B."/>
            <person name="Hartog M."/>
            <person name="Hontelez J."/>
            <person name="Verver J."/>
            <person name="Yang W.-C."/>
            <person name="Schijlen E."/>
            <person name="Repin R."/>
            <person name="Schilthuizen M."/>
            <person name="Schranz E."/>
            <person name="Heidstra R."/>
            <person name="Miyata K."/>
            <person name="Fedorova E."/>
            <person name="Kohlen W."/>
            <person name="Bisseling T."/>
            <person name="Smit S."/>
            <person name="Geurts R."/>
        </authorList>
    </citation>
    <scope>NUCLEOTIDE SEQUENCE [LARGE SCALE GENOMIC DNA]</scope>
    <source>
        <strain evidence="2">cv. RG33-2</strain>
    </source>
</reference>
<dbReference type="EMBL" id="JXTC01000462">
    <property type="protein sequence ID" value="PON52265.1"/>
    <property type="molecule type" value="Genomic_DNA"/>
</dbReference>
<keyword evidence="2" id="KW-1185">Reference proteome</keyword>
<protein>
    <submittedName>
        <fullName evidence="1">Uncharacterized protein</fullName>
    </submittedName>
</protein>
<comment type="caution">
    <text evidence="1">The sequence shown here is derived from an EMBL/GenBank/DDBJ whole genome shotgun (WGS) entry which is preliminary data.</text>
</comment>
<dbReference type="AlphaFoldDB" id="A0A2P5BU05"/>
<proteinExistence type="predicted"/>